<evidence type="ECO:0000313" key="2">
    <source>
        <dbReference type="Proteomes" id="UP000696294"/>
    </source>
</evidence>
<comment type="caution">
    <text evidence="1">The sequence shown here is derived from an EMBL/GenBank/DDBJ whole genome shotgun (WGS) entry which is preliminary data.</text>
</comment>
<sequence length="102" mass="10431">MDLDLPVAAFDAGWGFVGMCGSPRLRLGEGLTHSGDLTSAPELRDGPDGVGLAVLVSGDVELTAGAEAYALHPYGLGEARLLDAADLITGLSPVRNSRKAVV</sequence>
<gene>
    <name evidence="1" type="ORF">HCN51_06560</name>
</gene>
<protein>
    <submittedName>
        <fullName evidence="1">Uncharacterized protein</fullName>
    </submittedName>
</protein>
<accession>A0ABX1AYM5</accession>
<reference evidence="1 2" key="1">
    <citation type="submission" date="2020-03" db="EMBL/GenBank/DDBJ databases">
        <title>WGS of actinomycetes isolated from Thailand.</title>
        <authorList>
            <person name="Thawai C."/>
        </authorList>
    </citation>
    <scope>NUCLEOTIDE SEQUENCE [LARGE SCALE GENOMIC DNA]</scope>
    <source>
        <strain evidence="1 2">FMUSA5-5</strain>
    </source>
</reference>
<evidence type="ECO:0000313" key="1">
    <source>
        <dbReference type="EMBL" id="NJP89114.1"/>
    </source>
</evidence>
<proteinExistence type="predicted"/>
<dbReference type="RefSeq" id="WP_168007796.1">
    <property type="nucleotide sequence ID" value="NZ_JAATEP010000003.1"/>
</dbReference>
<dbReference type="Proteomes" id="UP000696294">
    <property type="component" value="Unassembled WGS sequence"/>
</dbReference>
<keyword evidence="2" id="KW-1185">Reference proteome</keyword>
<dbReference type="EMBL" id="JAATEP010000003">
    <property type="protein sequence ID" value="NJP89114.1"/>
    <property type="molecule type" value="Genomic_DNA"/>
</dbReference>
<name>A0ABX1AYM5_9ACTN</name>
<organism evidence="1 2">
    <name type="scientific">Nonomuraea composti</name>
    <dbReference type="NCBI Taxonomy" id="2720023"/>
    <lineage>
        <taxon>Bacteria</taxon>
        <taxon>Bacillati</taxon>
        <taxon>Actinomycetota</taxon>
        <taxon>Actinomycetes</taxon>
        <taxon>Streptosporangiales</taxon>
        <taxon>Streptosporangiaceae</taxon>
        <taxon>Nonomuraea</taxon>
    </lineage>
</organism>